<feature type="domain" description="Amidase" evidence="1">
    <location>
        <begin position="28"/>
        <end position="411"/>
    </location>
</feature>
<dbReference type="GO" id="GO:0003824">
    <property type="term" value="F:catalytic activity"/>
    <property type="evidence" value="ECO:0007669"/>
    <property type="project" value="InterPro"/>
</dbReference>
<dbReference type="PANTHER" id="PTHR11895:SF67">
    <property type="entry name" value="AMIDASE DOMAIN-CONTAINING PROTEIN"/>
    <property type="match status" value="1"/>
</dbReference>
<evidence type="ECO:0000259" key="1">
    <source>
        <dbReference type="Pfam" id="PF01425"/>
    </source>
</evidence>
<comment type="caution">
    <text evidence="2">The sequence shown here is derived from an EMBL/GenBank/DDBJ whole genome shotgun (WGS) entry which is preliminary data.</text>
</comment>
<sequence>MGTIARMTSLVRPWSLTEPGTPLENAHRALDRIEAVDGRVRAFVAEPDRRERLLAEAEAAPEGPLRGVPVGIKDIVNAEGLPTRGGSGLPPEVVGGPEATVVTRLRAAGALVAGKTVTAEFAVLAPGETVNPHDPAHTPGGSSSGSAAGVAAGMVPLAIGTQTVGSVIRPSAFCGITGFKPTHGRIPIDGVIPNAPTYDTLGLHAADLAGIAAAAPVLLDGWRDTADARPPVLGVPDGPYLAHADIGAIASLEEQIERLREAGYAIVRARPFDDFEHIRAVQFTVNRFELARSHADWYAKYGELYRPQTARAIGEGHPITEGAYAEALAEREDVRARLAAHTDAAGVDVWLAPPATGVAPEGLGNTGNAVMCLPWSFTGWPSLTLPVPRPAGALPLGLQLAARPGADEELLSWAAGVEGVIR</sequence>
<dbReference type="Pfam" id="PF01425">
    <property type="entry name" value="Amidase"/>
    <property type="match status" value="1"/>
</dbReference>
<evidence type="ECO:0000313" key="3">
    <source>
        <dbReference type="Proteomes" id="UP001165079"/>
    </source>
</evidence>
<dbReference type="EMBL" id="BSTX01000002">
    <property type="protein sequence ID" value="GLZ79169.1"/>
    <property type="molecule type" value="Genomic_DNA"/>
</dbReference>
<dbReference type="PANTHER" id="PTHR11895">
    <property type="entry name" value="TRANSAMIDASE"/>
    <property type="match status" value="1"/>
</dbReference>
<dbReference type="Proteomes" id="UP001165079">
    <property type="component" value="Unassembled WGS sequence"/>
</dbReference>
<dbReference type="InterPro" id="IPR000120">
    <property type="entry name" value="Amidase"/>
</dbReference>
<evidence type="ECO:0000313" key="2">
    <source>
        <dbReference type="EMBL" id="GLZ79169.1"/>
    </source>
</evidence>
<organism evidence="2 3">
    <name type="scientific">Actinorhabdospora filicis</name>
    <dbReference type="NCBI Taxonomy" id="1785913"/>
    <lineage>
        <taxon>Bacteria</taxon>
        <taxon>Bacillati</taxon>
        <taxon>Actinomycetota</taxon>
        <taxon>Actinomycetes</taxon>
        <taxon>Micromonosporales</taxon>
        <taxon>Micromonosporaceae</taxon>
        <taxon>Actinorhabdospora</taxon>
    </lineage>
</organism>
<protein>
    <submittedName>
        <fullName evidence="2">Amidase</fullName>
    </submittedName>
</protein>
<dbReference type="SUPFAM" id="SSF75304">
    <property type="entry name" value="Amidase signature (AS) enzymes"/>
    <property type="match status" value="1"/>
</dbReference>
<name>A0A9W6SLJ2_9ACTN</name>
<keyword evidence="3" id="KW-1185">Reference proteome</keyword>
<dbReference type="InterPro" id="IPR036928">
    <property type="entry name" value="AS_sf"/>
</dbReference>
<dbReference type="InterPro" id="IPR023631">
    <property type="entry name" value="Amidase_dom"/>
</dbReference>
<reference evidence="2" key="1">
    <citation type="submission" date="2023-03" db="EMBL/GenBank/DDBJ databases">
        <title>Actinorhabdospora filicis NBRC 111898.</title>
        <authorList>
            <person name="Ichikawa N."/>
            <person name="Sato H."/>
            <person name="Tonouchi N."/>
        </authorList>
    </citation>
    <scope>NUCLEOTIDE SEQUENCE</scope>
    <source>
        <strain evidence="2">NBRC 111898</strain>
    </source>
</reference>
<dbReference type="Gene3D" id="3.90.1300.10">
    <property type="entry name" value="Amidase signature (AS) domain"/>
    <property type="match status" value="1"/>
</dbReference>
<accession>A0A9W6SLJ2</accession>
<dbReference type="AlphaFoldDB" id="A0A9W6SLJ2"/>
<proteinExistence type="predicted"/>
<gene>
    <name evidence="2" type="ORF">Afil01_39760</name>
</gene>